<keyword evidence="1" id="KW-0472">Membrane</keyword>
<evidence type="ECO:0000313" key="2">
    <source>
        <dbReference type="EMBL" id="QEH61896.1"/>
    </source>
</evidence>
<feature type="transmembrane region" description="Helical" evidence="1">
    <location>
        <begin position="178"/>
        <end position="198"/>
    </location>
</feature>
<evidence type="ECO:0000256" key="1">
    <source>
        <dbReference type="SAM" id="Phobius"/>
    </source>
</evidence>
<evidence type="ECO:0000313" key="3">
    <source>
        <dbReference type="Proteomes" id="UP000323144"/>
    </source>
</evidence>
<dbReference type="EMBL" id="CP043026">
    <property type="protein sequence ID" value="QEH61896.1"/>
    <property type="molecule type" value="Genomic_DNA"/>
</dbReference>
<protein>
    <submittedName>
        <fullName evidence="2">Uncharacterized protein</fullName>
    </submittedName>
</protein>
<accession>A0A5B9Y5A8</accession>
<sequence length="577" mass="67690">MIKNELNNIFQLAWVNFKFIIKSIVNLVFVSIVLIVCITFIVLYSMKGGASVLETKLYNWIAFENTITYITFGCFVIVLLTKMFFSKESINYQVIEKQYGVKVMKSFFIRYCVVLLYMYTIVLTYILLECITIKTMQNNRLSVNLIVLPKLNLLLYGFAFYSVSFLIIFAVKVNVGTLLASLYLIVMSGGSYVSVISYSDNDWENLNSINRINLQTKLGQSFFESSNSDKLNLYENKFNLFYDQFSDEKYFFDFFEDNRISSFYGIGNSKEDVQFNLKLALYQGQTLNRKLVDNREIELLSFSEQFLNLFKTLANDLESVDYKSTLLWNELPFFSQATYTDSKRIDLNDVILKLKKSEFGKQYPNVLNYIKNNFDIVLNNYQIIETYLEVYKFDYENSLNPKEDVKNDYFIVDNDKVNEFYLTHPEFLAISQVINVGFMNSFSIDALNISFRINKEESESFSLKKYNEILKKIKINQFLNFFNFNAYLNSKHYDNIEASAMLSVGQLSWLITPTQTFNFKEQDLNFLRQISTKTSVFKNEIKTKNTNINIYIICIFLLIIISFTSLNVFVFTKFNYK</sequence>
<feature type="transmembrane region" description="Helical" evidence="1">
    <location>
        <begin position="66"/>
        <end position="86"/>
    </location>
</feature>
<keyword evidence="3" id="KW-1185">Reference proteome</keyword>
<gene>
    <name evidence="2" type="ORF">SCHIN_v1c06990</name>
</gene>
<dbReference type="Proteomes" id="UP000323144">
    <property type="component" value="Chromosome"/>
</dbReference>
<feature type="transmembrane region" description="Helical" evidence="1">
    <location>
        <begin position="107"/>
        <end position="128"/>
    </location>
</feature>
<reference evidence="2 3" key="1">
    <citation type="submission" date="2019-08" db="EMBL/GenBank/DDBJ databases">
        <title>Complete genome sequence of Spiroplasma chinense CCH (DSM 19755).</title>
        <authorList>
            <person name="Shen H.-Y."/>
            <person name="Lin Y.-C."/>
            <person name="Chou L."/>
            <person name="Kuo C.-H."/>
        </authorList>
    </citation>
    <scope>NUCLEOTIDE SEQUENCE [LARGE SCALE GENOMIC DNA]</scope>
    <source>
        <strain evidence="2 3">CCH</strain>
    </source>
</reference>
<proteinExistence type="predicted"/>
<feature type="transmembrane region" description="Helical" evidence="1">
    <location>
        <begin position="24"/>
        <end position="46"/>
    </location>
</feature>
<dbReference type="KEGG" id="schi:SCHIN_v1c06990"/>
<feature type="transmembrane region" description="Helical" evidence="1">
    <location>
        <begin position="548"/>
        <end position="571"/>
    </location>
</feature>
<keyword evidence="1" id="KW-1133">Transmembrane helix</keyword>
<name>A0A5B9Y5A8_9MOLU</name>
<keyword evidence="1" id="KW-0812">Transmembrane</keyword>
<organism evidence="2 3">
    <name type="scientific">Spiroplasma chinense</name>
    <dbReference type="NCBI Taxonomy" id="216932"/>
    <lineage>
        <taxon>Bacteria</taxon>
        <taxon>Bacillati</taxon>
        <taxon>Mycoplasmatota</taxon>
        <taxon>Mollicutes</taxon>
        <taxon>Entomoplasmatales</taxon>
        <taxon>Spiroplasmataceae</taxon>
        <taxon>Spiroplasma</taxon>
    </lineage>
</organism>
<dbReference type="RefSeq" id="WP_166508274.1">
    <property type="nucleotide sequence ID" value="NZ_CP043026.1"/>
</dbReference>
<dbReference type="AlphaFoldDB" id="A0A5B9Y5A8"/>